<dbReference type="SUPFAM" id="SSF141868">
    <property type="entry name" value="EAL domain-like"/>
    <property type="match status" value="1"/>
</dbReference>
<evidence type="ECO:0000313" key="4">
    <source>
        <dbReference type="EMBL" id="CAA9261742.1"/>
    </source>
</evidence>
<feature type="transmembrane region" description="Helical" evidence="1">
    <location>
        <begin position="113"/>
        <end position="131"/>
    </location>
</feature>
<feature type="transmembrane region" description="Helical" evidence="1">
    <location>
        <begin position="53"/>
        <end position="72"/>
    </location>
</feature>
<dbReference type="SUPFAM" id="SSF55073">
    <property type="entry name" value="Nucleotide cyclase"/>
    <property type="match status" value="1"/>
</dbReference>
<dbReference type="InterPro" id="IPR052155">
    <property type="entry name" value="Biofilm_reg_signaling"/>
</dbReference>
<dbReference type="InterPro" id="IPR043128">
    <property type="entry name" value="Rev_trsase/Diguanyl_cyclase"/>
</dbReference>
<feature type="transmembrane region" description="Helical" evidence="1">
    <location>
        <begin position="168"/>
        <end position="189"/>
    </location>
</feature>
<dbReference type="InterPro" id="IPR029787">
    <property type="entry name" value="Nucleotide_cyclase"/>
</dbReference>
<sequence>MTSFLSGVAATLRRSSRDGWRISILCAIPVAICAYLVALWLERPSGQYSVFDHASYVIIACIFVGLEVLLLTRRWSTTGTVMAVIVMVYCQFVGKLIYLLYFNPQPSLTQAEFTETFFWIPALFVLSAFVPGLKRGRVVVVLFFALFSAISVGYIIPNWRAGRNFGIIYALIEMILANVTLLTLTHNFLGFKERLAKTSARAETMERLAYQDGLTDLPNRLALEQDLARLVRERPQNTKMAVAFVDIDDFKLINDTRGHATGDELLSGFAARLGRAKREGDLVFRISGDEFVVLFTNLSSDMNALVVGERICTVLAEPFEVDGYLLDISASVGVALCPDDGATAATLLKHADAAMYTVKHSGKNGVALYDASRDAFVEDRALLVSELQQAIREEQLELYYQPIINLETSRPVKVEALLRWHTPTRGHIPPVTFIALAEDHGLISHLGAYALKTACFQVENWAQQGLEAIVVSVNVSAQQLQDPNFVPLVKSCLQSSGIAPERLELELTESTVIHTLEQVTVTLQALRRLGVSVALDDFGTGY</sequence>
<feature type="transmembrane region" description="Helical" evidence="1">
    <location>
        <begin position="20"/>
        <end position="41"/>
    </location>
</feature>
<accession>A0A6J4IX53</accession>
<dbReference type="EMBL" id="CADCTR010000748">
    <property type="protein sequence ID" value="CAA9261742.1"/>
    <property type="molecule type" value="Genomic_DNA"/>
</dbReference>
<keyword evidence="1" id="KW-0472">Membrane</keyword>
<dbReference type="Pfam" id="PF00990">
    <property type="entry name" value="GGDEF"/>
    <property type="match status" value="1"/>
</dbReference>
<dbReference type="InterPro" id="IPR001633">
    <property type="entry name" value="EAL_dom"/>
</dbReference>
<evidence type="ECO:0000259" key="3">
    <source>
        <dbReference type="PROSITE" id="PS50887"/>
    </source>
</evidence>
<dbReference type="Gene3D" id="3.20.20.450">
    <property type="entry name" value="EAL domain"/>
    <property type="match status" value="1"/>
</dbReference>
<proteinExistence type="predicted"/>
<reference evidence="4" key="1">
    <citation type="submission" date="2020-02" db="EMBL/GenBank/DDBJ databases">
        <authorList>
            <person name="Meier V. D."/>
        </authorList>
    </citation>
    <scope>NUCLEOTIDE SEQUENCE</scope>
    <source>
        <strain evidence="4">AVDCRST_MAG93</strain>
    </source>
</reference>
<dbReference type="Gene3D" id="3.30.70.270">
    <property type="match status" value="1"/>
</dbReference>
<dbReference type="AlphaFoldDB" id="A0A6J4IX53"/>
<dbReference type="NCBIfam" id="TIGR00254">
    <property type="entry name" value="GGDEF"/>
    <property type="match status" value="1"/>
</dbReference>
<feature type="transmembrane region" description="Helical" evidence="1">
    <location>
        <begin position="79"/>
        <end position="101"/>
    </location>
</feature>
<dbReference type="CDD" id="cd01948">
    <property type="entry name" value="EAL"/>
    <property type="match status" value="1"/>
</dbReference>
<evidence type="ECO:0000259" key="2">
    <source>
        <dbReference type="PROSITE" id="PS50883"/>
    </source>
</evidence>
<dbReference type="PROSITE" id="PS50887">
    <property type="entry name" value="GGDEF"/>
    <property type="match status" value="1"/>
</dbReference>
<organism evidence="4">
    <name type="scientific">uncultured Chloroflexia bacterium</name>
    <dbReference type="NCBI Taxonomy" id="1672391"/>
    <lineage>
        <taxon>Bacteria</taxon>
        <taxon>Bacillati</taxon>
        <taxon>Chloroflexota</taxon>
        <taxon>Chloroflexia</taxon>
        <taxon>environmental samples</taxon>
    </lineage>
</organism>
<name>A0A6J4IX53_9CHLR</name>
<dbReference type="InterPro" id="IPR035919">
    <property type="entry name" value="EAL_sf"/>
</dbReference>
<evidence type="ECO:0000256" key="1">
    <source>
        <dbReference type="SAM" id="Phobius"/>
    </source>
</evidence>
<dbReference type="CDD" id="cd01949">
    <property type="entry name" value="GGDEF"/>
    <property type="match status" value="1"/>
</dbReference>
<feature type="transmembrane region" description="Helical" evidence="1">
    <location>
        <begin position="138"/>
        <end position="156"/>
    </location>
</feature>
<dbReference type="SMART" id="SM00267">
    <property type="entry name" value="GGDEF"/>
    <property type="match status" value="1"/>
</dbReference>
<keyword evidence="1" id="KW-0812">Transmembrane</keyword>
<dbReference type="SMART" id="SM00052">
    <property type="entry name" value="EAL"/>
    <property type="match status" value="1"/>
</dbReference>
<keyword evidence="1" id="KW-1133">Transmembrane helix</keyword>
<dbReference type="Pfam" id="PF00563">
    <property type="entry name" value="EAL"/>
    <property type="match status" value="1"/>
</dbReference>
<protein>
    <submittedName>
        <fullName evidence="4">Diguanylate cyclase/phosphodiesterase (GGDEF &amp; EAL domains) with PAS/PAC sensor(S)</fullName>
    </submittedName>
</protein>
<feature type="domain" description="GGDEF" evidence="3">
    <location>
        <begin position="238"/>
        <end position="371"/>
    </location>
</feature>
<feature type="non-terminal residue" evidence="4">
    <location>
        <position position="542"/>
    </location>
</feature>
<feature type="domain" description="EAL" evidence="2">
    <location>
        <begin position="380"/>
        <end position="542"/>
    </location>
</feature>
<gene>
    <name evidence="4" type="ORF">AVDCRST_MAG93-2213</name>
</gene>
<dbReference type="PANTHER" id="PTHR44757:SF2">
    <property type="entry name" value="BIOFILM ARCHITECTURE MAINTENANCE PROTEIN MBAA"/>
    <property type="match status" value="1"/>
</dbReference>
<dbReference type="PANTHER" id="PTHR44757">
    <property type="entry name" value="DIGUANYLATE CYCLASE DGCP"/>
    <property type="match status" value="1"/>
</dbReference>
<dbReference type="PROSITE" id="PS50883">
    <property type="entry name" value="EAL"/>
    <property type="match status" value="1"/>
</dbReference>
<dbReference type="InterPro" id="IPR000160">
    <property type="entry name" value="GGDEF_dom"/>
</dbReference>